<feature type="domain" description="Protein kinase" evidence="1">
    <location>
        <begin position="1"/>
        <end position="181"/>
    </location>
</feature>
<dbReference type="Gene3D" id="1.10.510.10">
    <property type="entry name" value="Transferase(Phosphotransferase) domain 1"/>
    <property type="match status" value="1"/>
</dbReference>
<organism evidence="2 3">
    <name type="scientific">Sphagnum jensenii</name>
    <dbReference type="NCBI Taxonomy" id="128206"/>
    <lineage>
        <taxon>Eukaryota</taxon>
        <taxon>Viridiplantae</taxon>
        <taxon>Streptophyta</taxon>
        <taxon>Embryophyta</taxon>
        <taxon>Bryophyta</taxon>
        <taxon>Sphagnophytina</taxon>
        <taxon>Sphagnopsida</taxon>
        <taxon>Sphagnales</taxon>
        <taxon>Sphagnaceae</taxon>
        <taxon>Sphagnum</taxon>
    </lineage>
</organism>
<gene>
    <name evidence="2" type="ORF">CSSPJE1EN2_LOCUS1518</name>
</gene>
<name>A0ABP1A7Q8_9BRYO</name>
<proteinExistence type="predicted"/>
<dbReference type="Pfam" id="PF00069">
    <property type="entry name" value="Pkinase"/>
    <property type="match status" value="1"/>
</dbReference>
<dbReference type="PANTHER" id="PTHR23257:SF969">
    <property type="entry name" value="INTEGRIN-LINKED PROTEIN KINASE"/>
    <property type="match status" value="1"/>
</dbReference>
<dbReference type="InterPro" id="IPR050167">
    <property type="entry name" value="Ser_Thr_protein_kinase"/>
</dbReference>
<evidence type="ECO:0000259" key="1">
    <source>
        <dbReference type="PROSITE" id="PS50011"/>
    </source>
</evidence>
<reference evidence="2 3" key="1">
    <citation type="submission" date="2024-03" db="EMBL/GenBank/DDBJ databases">
        <authorList>
            <consortium name="ELIXIR-Norway"/>
            <consortium name="Elixir Norway"/>
        </authorList>
    </citation>
    <scope>NUCLEOTIDE SEQUENCE [LARGE SCALE GENOMIC DNA]</scope>
</reference>
<dbReference type="PROSITE" id="PS00108">
    <property type="entry name" value="PROTEIN_KINASE_ST"/>
    <property type="match status" value="1"/>
</dbReference>
<dbReference type="SMART" id="SM00220">
    <property type="entry name" value="S_TKc"/>
    <property type="match status" value="1"/>
</dbReference>
<dbReference type="SUPFAM" id="SSF56112">
    <property type="entry name" value="Protein kinase-like (PK-like)"/>
    <property type="match status" value="1"/>
</dbReference>
<dbReference type="EMBL" id="OZ023702">
    <property type="protein sequence ID" value="CAK9858523.1"/>
    <property type="molecule type" value="Genomic_DNA"/>
</dbReference>
<accession>A0ABP1A7Q8</accession>
<dbReference type="PROSITE" id="PS50011">
    <property type="entry name" value="PROTEIN_KINASE_DOM"/>
    <property type="match status" value="1"/>
</dbReference>
<dbReference type="Proteomes" id="UP001497522">
    <property type="component" value="Chromosome 1"/>
</dbReference>
<keyword evidence="3" id="KW-1185">Reference proteome</keyword>
<evidence type="ECO:0000313" key="2">
    <source>
        <dbReference type="EMBL" id="CAK9858523.1"/>
    </source>
</evidence>
<dbReference type="InterPro" id="IPR000719">
    <property type="entry name" value="Prot_kinase_dom"/>
</dbReference>
<evidence type="ECO:0000313" key="3">
    <source>
        <dbReference type="Proteomes" id="UP001497522"/>
    </source>
</evidence>
<sequence>MKAYGEGLRNLINKRMDYLKSQMPNILKDADAAHMTMVMHFPYGNTLKMILEIAKGMEYLHSLGFIHRDLKASNIFVSPYDKDIDSFTTHHFRKVELRGYLGYVGFLVVIGDYERSDAVMGTGLWRAPEVLKALKEKMKPTITTVVDVYGFGMVCYEVLAGHIPFQCEDIRAIDYDVVSSG</sequence>
<dbReference type="PANTHER" id="PTHR23257">
    <property type="entry name" value="SERINE-THREONINE PROTEIN KINASE"/>
    <property type="match status" value="1"/>
</dbReference>
<dbReference type="InterPro" id="IPR011009">
    <property type="entry name" value="Kinase-like_dom_sf"/>
</dbReference>
<protein>
    <recommendedName>
        <fullName evidence="1">Protein kinase domain-containing protein</fullName>
    </recommendedName>
</protein>
<dbReference type="InterPro" id="IPR008271">
    <property type="entry name" value="Ser/Thr_kinase_AS"/>
</dbReference>